<sequence length="113" mass="11699">MAVGPQHAAGAADLLRPPAAVRPGAGLGVDEHRPDLVVWAGVNVVLARPAPQRRVADQRDPVAGAAAPQAAAQRGTVRVGLDAQDWFSPGVVPLAEFVENLGLNGQDLWKSMA</sequence>
<accession>A0A917NH86</accession>
<reference evidence="2 3" key="1">
    <citation type="journal article" date="2014" name="Int. J. Syst. Evol. Microbiol.">
        <title>Complete genome sequence of Corynebacterium casei LMG S-19264T (=DSM 44701T), isolated from a smear-ripened cheese.</title>
        <authorList>
            <consortium name="US DOE Joint Genome Institute (JGI-PGF)"/>
            <person name="Walter F."/>
            <person name="Albersmeier A."/>
            <person name="Kalinowski J."/>
            <person name="Ruckert C."/>
        </authorList>
    </citation>
    <scope>NUCLEOTIDE SEQUENCE [LARGE SCALE GENOMIC DNA]</scope>
    <source>
        <strain evidence="2 3">CGMCC 4.7206</strain>
    </source>
</reference>
<name>A0A917NH86_9PSEU</name>
<organism evidence="2 3">
    <name type="scientific">Saccharopolyspora thermophila</name>
    <dbReference type="NCBI Taxonomy" id="89367"/>
    <lineage>
        <taxon>Bacteria</taxon>
        <taxon>Bacillati</taxon>
        <taxon>Actinomycetota</taxon>
        <taxon>Actinomycetes</taxon>
        <taxon>Pseudonocardiales</taxon>
        <taxon>Pseudonocardiaceae</taxon>
        <taxon>Saccharopolyspora</taxon>
    </lineage>
</organism>
<evidence type="ECO:0000256" key="1">
    <source>
        <dbReference type="SAM" id="MobiDB-lite"/>
    </source>
</evidence>
<feature type="region of interest" description="Disordered" evidence="1">
    <location>
        <begin position="53"/>
        <end position="73"/>
    </location>
</feature>
<comment type="caution">
    <text evidence="2">The sequence shown here is derived from an EMBL/GenBank/DDBJ whole genome shotgun (WGS) entry which is preliminary data.</text>
</comment>
<evidence type="ECO:0000313" key="2">
    <source>
        <dbReference type="EMBL" id="GGJ00837.1"/>
    </source>
</evidence>
<dbReference type="EMBL" id="BMMT01000018">
    <property type="protein sequence ID" value="GGJ00837.1"/>
    <property type="molecule type" value="Genomic_DNA"/>
</dbReference>
<gene>
    <name evidence="2" type="ORF">GCM10011581_42510</name>
</gene>
<dbReference type="AlphaFoldDB" id="A0A917NH86"/>
<dbReference type="Proteomes" id="UP000597989">
    <property type="component" value="Unassembled WGS sequence"/>
</dbReference>
<proteinExistence type="predicted"/>
<feature type="compositionally biased region" description="Low complexity" evidence="1">
    <location>
        <begin position="63"/>
        <end position="73"/>
    </location>
</feature>
<protein>
    <submittedName>
        <fullName evidence="2">Uncharacterized protein</fullName>
    </submittedName>
</protein>
<evidence type="ECO:0000313" key="3">
    <source>
        <dbReference type="Proteomes" id="UP000597989"/>
    </source>
</evidence>